<keyword evidence="3" id="KW-1185">Reference proteome</keyword>
<evidence type="ECO:0000259" key="1">
    <source>
        <dbReference type="Pfam" id="PF13320"/>
    </source>
</evidence>
<proteinExistence type="predicted"/>
<gene>
    <name evidence="2" type="ORF">DW016_11565</name>
</gene>
<feature type="domain" description="Glycoside hydrolase 123 catalytic" evidence="1">
    <location>
        <begin position="183"/>
        <end position="513"/>
    </location>
</feature>
<reference evidence="2 3" key="1">
    <citation type="submission" date="2018-08" db="EMBL/GenBank/DDBJ databases">
        <title>A genome reference for cultivated species of the human gut microbiota.</title>
        <authorList>
            <person name="Zou Y."/>
            <person name="Xue W."/>
            <person name="Luo G."/>
        </authorList>
    </citation>
    <scope>NUCLEOTIDE SEQUENCE [LARGE SCALE GENOMIC DNA]</scope>
    <source>
        <strain evidence="2 3">AF37-2AT</strain>
    </source>
</reference>
<evidence type="ECO:0000313" key="3">
    <source>
        <dbReference type="Proteomes" id="UP000261080"/>
    </source>
</evidence>
<organism evidence="2 3">
    <name type="scientific">Sellimonas intestinalis</name>
    <dbReference type="NCBI Taxonomy" id="1653434"/>
    <lineage>
        <taxon>Bacteria</taxon>
        <taxon>Bacillati</taxon>
        <taxon>Bacillota</taxon>
        <taxon>Clostridia</taxon>
        <taxon>Lachnospirales</taxon>
        <taxon>Lachnospiraceae</taxon>
        <taxon>Sellimonas</taxon>
    </lineage>
</organism>
<dbReference type="RefSeq" id="WP_024733923.1">
    <property type="nucleotide sequence ID" value="NZ_CALBAT010000022.1"/>
</dbReference>
<dbReference type="EMBL" id="QVLX01000006">
    <property type="protein sequence ID" value="RGE86120.1"/>
    <property type="molecule type" value="Genomic_DNA"/>
</dbReference>
<evidence type="ECO:0000313" key="2">
    <source>
        <dbReference type="EMBL" id="RGE86120.1"/>
    </source>
</evidence>
<dbReference type="Proteomes" id="UP000261080">
    <property type="component" value="Unassembled WGS sequence"/>
</dbReference>
<sequence>MDYDVRIISSMEKVLPLGGMQNSRLVKRIIGFLGQRVSFQAAYCFHGDYYLNQTLKQAFRNPYAHVKAEGDFPGKVTIRKVDCVPVFMPHEKQNKKYDSEYIGHEAGLYPDILSPFEDGVQVVLEQWRALWIDCEIPEDLKGGDYTVSFIFSDDEGMVLAQPEVTIHVVPASLPKQKFLHTEWFYPDCLADYYGVEVYSEEHWNMIEAYLRLAFERGINVAYTPILTPALDTLIGKDRTTVQLVKIKMTEGRFEFDFGLLRRWIRLCREIGFEFFEMAHLFAQWGAKYPPKVMAEVDGKSEKIFGWHTPVESCGYDKFLAEFLPELVKELKELGVFDNTIFHVSDEPTIYNADTYQKALQMVEPYLEGAKIIDALSHLDLYEKGIVKNPVPTNDSIHQFLDAGLKNGWVYYCCGQGYKVSNRYIAMPGWRTRILGAQLYKYKMEGFLHWGYNFYNCQYSLHTIDPYRINDGEDAFPAGDPFIVYPGADGKPVESMRLPVMEDAMNDMRLLEYLESLTSREHVLDLIDDYGNLDLRFDEYPSGCDYLQDLWETAAKEVEELIK</sequence>
<dbReference type="OrthoDB" id="197680at2"/>
<protein>
    <submittedName>
        <fullName evidence="2">DUF4091 domain-containing protein</fullName>
    </submittedName>
</protein>
<dbReference type="InterPro" id="IPR025150">
    <property type="entry name" value="GH123_cat"/>
</dbReference>
<name>A0A3E3K0H9_9FIRM</name>
<comment type="caution">
    <text evidence="2">The sequence shown here is derived from an EMBL/GenBank/DDBJ whole genome shotgun (WGS) entry which is preliminary data.</text>
</comment>
<dbReference type="AlphaFoldDB" id="A0A3E3K0H9"/>
<dbReference type="Pfam" id="PF13320">
    <property type="entry name" value="GH123_cat"/>
    <property type="match status" value="1"/>
</dbReference>
<accession>A0A3E3K0H9</accession>